<dbReference type="InterPro" id="IPR012334">
    <property type="entry name" value="Pectin_lyas_fold"/>
</dbReference>
<reference evidence="1" key="1">
    <citation type="submission" date="2021-01" db="EMBL/GenBank/DDBJ databases">
        <authorList>
            <person name="Zhong Y.L."/>
        </authorList>
    </citation>
    <scope>NUCLEOTIDE SEQUENCE</scope>
    <source>
        <strain evidence="1">KCTC 23302</strain>
    </source>
</reference>
<accession>A0A937DD31</accession>
<dbReference type="RefSeq" id="WP_201923830.1">
    <property type="nucleotide sequence ID" value="NZ_BAABAX010000030.1"/>
</dbReference>
<dbReference type="AlphaFoldDB" id="A0A937DD31"/>
<dbReference type="Gene3D" id="2.160.20.10">
    <property type="entry name" value="Single-stranded right-handed beta-helix, Pectin lyase-like"/>
    <property type="match status" value="1"/>
</dbReference>
<dbReference type="Proteomes" id="UP000651057">
    <property type="component" value="Unassembled WGS sequence"/>
</dbReference>
<dbReference type="SMART" id="SM00710">
    <property type="entry name" value="PbH1"/>
    <property type="match status" value="4"/>
</dbReference>
<proteinExistence type="predicted"/>
<dbReference type="PROSITE" id="PS51257">
    <property type="entry name" value="PROKAR_LIPOPROTEIN"/>
    <property type="match status" value="1"/>
</dbReference>
<dbReference type="SUPFAM" id="SSF51126">
    <property type="entry name" value="Pectin lyase-like"/>
    <property type="match status" value="1"/>
</dbReference>
<gene>
    <name evidence="1" type="ORF">JJQ60_18770</name>
</gene>
<dbReference type="EMBL" id="JAERQJ010000010">
    <property type="protein sequence ID" value="MBL0685586.1"/>
    <property type="molecule type" value="Genomic_DNA"/>
</dbReference>
<evidence type="ECO:0000313" key="2">
    <source>
        <dbReference type="Proteomes" id="UP000651057"/>
    </source>
</evidence>
<sequence>MKKILTASIVIIVTILLTSCNNEEEMINDEINLFAENFDPKTDQMFHVGDEINLSIYVSSNEPINNLSLLVRGEKIEISDALGKAEFGFNLKDFLEPREEEKEETISVFVSSINSSSQLDIKLKSFVNKLIVVADETLSDHTSQIQEVLDQADAFDVVYFEEGVYYVSQLIIPNKNYIKLISDGAVIKANSDSDFMIGTANYISTVNYVGTPLRFDGFRLESNGFNVKRGIILRNWNSEINNNTISGFETGIEISTKTSSGVNLTTTLVNNKIQENKIICKTGIKVTDVERNKATDFFITNNLIYSPSNVTGYRGIHLDACAGTLVQGNHIYSMHNWDLYISVASVGLRVIDNYFEGENYRSIKVSDFIDNETLLFSGNVINSRVQLYDVSTGYNSILKSSNNVYRSQGHLFCQWSRITLISEGDSFQSNYPYRSHNKGTPAKTFAFNSYVIKSNGNGVSFFNGEQTYYTTNQVEYFD</sequence>
<dbReference type="InterPro" id="IPR006626">
    <property type="entry name" value="PbH1"/>
</dbReference>
<keyword evidence="2" id="KW-1185">Reference proteome</keyword>
<comment type="caution">
    <text evidence="1">The sequence shown here is derived from an EMBL/GenBank/DDBJ whole genome shotgun (WGS) entry which is preliminary data.</text>
</comment>
<name>A0A937DD31_9FLAO</name>
<evidence type="ECO:0000313" key="1">
    <source>
        <dbReference type="EMBL" id="MBL0685586.1"/>
    </source>
</evidence>
<dbReference type="InterPro" id="IPR011050">
    <property type="entry name" value="Pectin_lyase_fold/virulence"/>
</dbReference>
<protein>
    <submittedName>
        <fullName evidence="1">Uncharacterized protein</fullName>
    </submittedName>
</protein>
<organism evidence="1 2">
    <name type="scientific">Aquimarina mytili</name>
    <dbReference type="NCBI Taxonomy" id="874423"/>
    <lineage>
        <taxon>Bacteria</taxon>
        <taxon>Pseudomonadati</taxon>
        <taxon>Bacteroidota</taxon>
        <taxon>Flavobacteriia</taxon>
        <taxon>Flavobacteriales</taxon>
        <taxon>Flavobacteriaceae</taxon>
        <taxon>Aquimarina</taxon>
    </lineage>
</organism>